<organism evidence="3 4">
    <name type="scientific">Olea europaea subsp. europaea</name>
    <dbReference type="NCBI Taxonomy" id="158383"/>
    <lineage>
        <taxon>Eukaryota</taxon>
        <taxon>Viridiplantae</taxon>
        <taxon>Streptophyta</taxon>
        <taxon>Embryophyta</taxon>
        <taxon>Tracheophyta</taxon>
        <taxon>Spermatophyta</taxon>
        <taxon>Magnoliopsida</taxon>
        <taxon>eudicotyledons</taxon>
        <taxon>Gunneridae</taxon>
        <taxon>Pentapetalae</taxon>
        <taxon>asterids</taxon>
        <taxon>lamiids</taxon>
        <taxon>Lamiales</taxon>
        <taxon>Oleaceae</taxon>
        <taxon>Oleeae</taxon>
        <taxon>Olea</taxon>
    </lineage>
</organism>
<keyword evidence="2" id="KW-0812">Transmembrane</keyword>
<dbReference type="EMBL" id="CACTIH010003851">
    <property type="protein sequence ID" value="CAA2986293.1"/>
    <property type="molecule type" value="Genomic_DNA"/>
</dbReference>
<sequence>MYQNLVRKSVFDDTDVIPTPQINQSPYYVPTDALMTSKNQKNQNPKMQNFFSTAQSALSTTNFGSDNITPDSGPKPLASPHHGTSTEHMGLGQFLTNTDRLLGVCCLNMFWAAYFGFNFWPNRLEL</sequence>
<feature type="transmembrane region" description="Helical" evidence="2">
    <location>
        <begin position="101"/>
        <end position="120"/>
    </location>
</feature>
<evidence type="ECO:0000256" key="1">
    <source>
        <dbReference type="SAM" id="MobiDB-lite"/>
    </source>
</evidence>
<reference evidence="3 4" key="1">
    <citation type="submission" date="2019-12" db="EMBL/GenBank/DDBJ databases">
        <authorList>
            <person name="Alioto T."/>
            <person name="Alioto T."/>
            <person name="Gomez Garrido J."/>
        </authorList>
    </citation>
    <scope>NUCLEOTIDE SEQUENCE [LARGE SCALE GENOMIC DNA]</scope>
</reference>
<evidence type="ECO:0000256" key="2">
    <source>
        <dbReference type="SAM" id="Phobius"/>
    </source>
</evidence>
<evidence type="ECO:0000313" key="4">
    <source>
        <dbReference type="Proteomes" id="UP000594638"/>
    </source>
</evidence>
<proteinExistence type="predicted"/>
<keyword evidence="2" id="KW-0472">Membrane</keyword>
<protein>
    <submittedName>
        <fullName evidence="3">Uncharacterized protein</fullName>
    </submittedName>
</protein>
<dbReference type="Proteomes" id="UP000594638">
    <property type="component" value="Unassembled WGS sequence"/>
</dbReference>
<dbReference type="AlphaFoldDB" id="A0A8S0S4H6"/>
<name>A0A8S0S4H6_OLEEU</name>
<gene>
    <name evidence="3" type="ORF">OLEA9_A095208</name>
</gene>
<dbReference type="Gramene" id="OE9A095208T1">
    <property type="protein sequence ID" value="OE9A095208C1"/>
    <property type="gene ID" value="OE9A095208"/>
</dbReference>
<evidence type="ECO:0000313" key="3">
    <source>
        <dbReference type="EMBL" id="CAA2986293.1"/>
    </source>
</evidence>
<keyword evidence="2" id="KW-1133">Transmembrane helix</keyword>
<feature type="region of interest" description="Disordered" evidence="1">
    <location>
        <begin position="62"/>
        <end position="84"/>
    </location>
</feature>
<accession>A0A8S0S4H6</accession>
<comment type="caution">
    <text evidence="3">The sequence shown here is derived from an EMBL/GenBank/DDBJ whole genome shotgun (WGS) entry which is preliminary data.</text>
</comment>
<keyword evidence="4" id="KW-1185">Reference proteome</keyword>